<evidence type="ECO:0000313" key="5">
    <source>
        <dbReference type="EMBL" id="AAM71396.1"/>
    </source>
</evidence>
<dbReference type="CDD" id="cd05233">
    <property type="entry name" value="SDR_c"/>
    <property type="match status" value="1"/>
</dbReference>
<evidence type="ECO:0000313" key="6">
    <source>
        <dbReference type="Proteomes" id="UP000001007"/>
    </source>
</evidence>
<dbReference type="PRINTS" id="PR00081">
    <property type="entry name" value="GDHRDH"/>
</dbReference>
<dbReference type="GO" id="GO:0016491">
    <property type="term" value="F:oxidoreductase activity"/>
    <property type="evidence" value="ECO:0007669"/>
    <property type="project" value="UniProtKB-KW"/>
</dbReference>
<dbReference type="InterPro" id="IPR057326">
    <property type="entry name" value="KR_dom"/>
</dbReference>
<proteinExistence type="inferred from homology"/>
<evidence type="ECO:0000256" key="3">
    <source>
        <dbReference type="RuleBase" id="RU000363"/>
    </source>
</evidence>
<dbReference type="PRINTS" id="PR00080">
    <property type="entry name" value="SDRFAMILY"/>
</dbReference>
<protein>
    <submittedName>
        <fullName evidence="5">Oxidoreductase, short-chain dehydrogenase/reductase family</fullName>
    </submittedName>
</protein>
<dbReference type="OrthoDB" id="9808814at2"/>
<dbReference type="PROSITE" id="PS00061">
    <property type="entry name" value="ADH_SHORT"/>
    <property type="match status" value="1"/>
</dbReference>
<dbReference type="PANTHER" id="PTHR44196">
    <property type="entry name" value="DEHYDROGENASE/REDUCTASE SDR FAMILY MEMBER 7B"/>
    <property type="match status" value="1"/>
</dbReference>
<dbReference type="HOGENOM" id="CLU_010194_2_1_10"/>
<dbReference type="AlphaFoldDB" id="Q8KG22"/>
<keyword evidence="6" id="KW-1185">Reference proteome</keyword>
<accession>Q8KG22</accession>
<keyword evidence="2" id="KW-0560">Oxidoreductase</keyword>
<evidence type="ECO:0000256" key="1">
    <source>
        <dbReference type="ARBA" id="ARBA00006484"/>
    </source>
</evidence>
<dbReference type="eggNOG" id="COG0300">
    <property type="taxonomic scope" value="Bacteria"/>
</dbReference>
<evidence type="ECO:0000256" key="2">
    <source>
        <dbReference type="ARBA" id="ARBA00023002"/>
    </source>
</evidence>
<evidence type="ECO:0000259" key="4">
    <source>
        <dbReference type="SMART" id="SM00822"/>
    </source>
</evidence>
<comment type="similarity">
    <text evidence="1 3">Belongs to the short-chain dehydrogenases/reductases (SDR) family.</text>
</comment>
<gene>
    <name evidence="5" type="ordered locus">CT0148</name>
</gene>
<dbReference type="InterPro" id="IPR020904">
    <property type="entry name" value="Sc_DH/Rdtase_CS"/>
</dbReference>
<dbReference type="RefSeq" id="WP_010931842.1">
    <property type="nucleotide sequence ID" value="NC_002932.3"/>
</dbReference>
<organism evidence="5 6">
    <name type="scientific">Chlorobaculum tepidum (strain ATCC 49652 / DSM 12025 / NBRC 103806 / TLS)</name>
    <name type="common">Chlorobium tepidum</name>
    <dbReference type="NCBI Taxonomy" id="194439"/>
    <lineage>
        <taxon>Bacteria</taxon>
        <taxon>Pseudomonadati</taxon>
        <taxon>Chlorobiota</taxon>
        <taxon>Chlorobiia</taxon>
        <taxon>Chlorobiales</taxon>
        <taxon>Chlorobiaceae</taxon>
        <taxon>Chlorobaculum</taxon>
    </lineage>
</organism>
<dbReference type="SMART" id="SM00822">
    <property type="entry name" value="PKS_KR"/>
    <property type="match status" value="1"/>
</dbReference>
<dbReference type="EnsemblBacteria" id="AAM71396">
    <property type="protein sequence ID" value="AAM71396"/>
    <property type="gene ID" value="CT0148"/>
</dbReference>
<dbReference type="PANTHER" id="PTHR44196:SF2">
    <property type="entry name" value="SHORT-CHAIN DEHYDROGENASE-RELATED"/>
    <property type="match status" value="1"/>
</dbReference>
<sequence>MSFYTLITGASTGIGRRLAEEFASMGDNLVLVARSQDKLETLAAELRRSCGIEVQVCCQDLAEVGAALKVFGFCEERGLPIDKLVNCAGFSIAGNFERMDEETFVQMVLVNMVAVAALTRRFLPAMRARRRGVVINIASLAGFQGVPGMAGYSASKAFVVNLTEALSVELQGTGVRIFAVCPSFLDNDLFYSRAGHDRSRIVTPVSSPEVVVKAVHRGLDGKQVLILPTVLDRLMVFVQRFTPRKIVVLLADIFAGARERGGSNG</sequence>
<dbReference type="GO" id="GO:0016020">
    <property type="term" value="C:membrane"/>
    <property type="evidence" value="ECO:0007669"/>
    <property type="project" value="TreeGrafter"/>
</dbReference>
<feature type="domain" description="Ketoreductase" evidence="4">
    <location>
        <begin position="6"/>
        <end position="181"/>
    </location>
</feature>
<reference evidence="5 6" key="1">
    <citation type="journal article" date="2002" name="Proc. Natl. Acad. Sci. U.S.A.">
        <title>The complete genome sequence of Chlorobium tepidum TLS, a photosynthetic, anaerobic, green-sulfur bacterium.</title>
        <authorList>
            <person name="Eisen J.A."/>
            <person name="Nelson K.E."/>
            <person name="Paulsen I.T."/>
            <person name="Heidelberg J.F."/>
            <person name="Wu M."/>
            <person name="Dodson R.J."/>
            <person name="Deboy R."/>
            <person name="Gwinn M.L."/>
            <person name="Nelson W.C."/>
            <person name="Haft D.H."/>
            <person name="Hickey E.K."/>
            <person name="Peterson J.D."/>
            <person name="Durkin A.S."/>
            <person name="Kolonay J.L."/>
            <person name="Yang F."/>
            <person name="Holt I."/>
            <person name="Umayam L.A."/>
            <person name="Mason T."/>
            <person name="Brenner M."/>
            <person name="Shea T.P."/>
            <person name="Parksey D."/>
            <person name="Nierman W.C."/>
            <person name="Feldblyum T.V."/>
            <person name="Hansen C.L."/>
            <person name="Craven M.B."/>
            <person name="Radune D."/>
            <person name="Vamathevan J."/>
            <person name="Khouri H."/>
            <person name="White O."/>
            <person name="Gruber T.M."/>
            <person name="Ketchum K.A."/>
            <person name="Venter J.C."/>
            <person name="Tettelin H."/>
            <person name="Bryant D.A."/>
            <person name="Fraser C.M."/>
        </authorList>
    </citation>
    <scope>NUCLEOTIDE SEQUENCE [LARGE SCALE GENOMIC DNA]</scope>
    <source>
        <strain evidence="6">ATCC 49652 / DSM 12025 / NBRC 103806 / TLS</strain>
    </source>
</reference>
<dbReference type="Proteomes" id="UP000001007">
    <property type="component" value="Chromosome"/>
</dbReference>
<dbReference type="PIRSF" id="PIRSF000126">
    <property type="entry name" value="11-beta-HSD1"/>
    <property type="match status" value="1"/>
</dbReference>
<dbReference type="STRING" id="194439.CT0148"/>
<dbReference type="KEGG" id="cte:CT0148"/>
<dbReference type="SUPFAM" id="SSF51735">
    <property type="entry name" value="NAD(P)-binding Rossmann-fold domains"/>
    <property type="match status" value="1"/>
</dbReference>
<name>Q8KG22_CHLTE</name>
<dbReference type="Gene3D" id="3.40.50.720">
    <property type="entry name" value="NAD(P)-binding Rossmann-like Domain"/>
    <property type="match status" value="1"/>
</dbReference>
<dbReference type="Pfam" id="PF00106">
    <property type="entry name" value="adh_short"/>
    <property type="match status" value="1"/>
</dbReference>
<dbReference type="InterPro" id="IPR036291">
    <property type="entry name" value="NAD(P)-bd_dom_sf"/>
</dbReference>
<dbReference type="EMBL" id="AE006470">
    <property type="protein sequence ID" value="AAM71396.1"/>
    <property type="molecule type" value="Genomic_DNA"/>
</dbReference>
<dbReference type="InterPro" id="IPR002347">
    <property type="entry name" value="SDR_fam"/>
</dbReference>